<dbReference type="CDD" id="cd00063">
    <property type="entry name" value="FN3"/>
    <property type="match status" value="1"/>
</dbReference>
<dbReference type="Proteomes" id="UP000789595">
    <property type="component" value="Unassembled WGS sequence"/>
</dbReference>
<organism evidence="2">
    <name type="scientific">Pelagomonas calceolata</name>
    <dbReference type="NCBI Taxonomy" id="35677"/>
    <lineage>
        <taxon>Eukaryota</taxon>
        <taxon>Sar</taxon>
        <taxon>Stramenopiles</taxon>
        <taxon>Ochrophyta</taxon>
        <taxon>Pelagophyceae</taxon>
        <taxon>Pelagomonadales</taxon>
        <taxon>Pelagomonadaceae</taxon>
        <taxon>Pelagomonas</taxon>
    </lineage>
</organism>
<dbReference type="EMBL" id="CAKKNE010000006">
    <property type="protein sequence ID" value="CAH0379593.1"/>
    <property type="molecule type" value="Genomic_DNA"/>
</dbReference>
<feature type="region of interest" description="Disordered" evidence="1">
    <location>
        <begin position="1"/>
        <end position="26"/>
    </location>
</feature>
<evidence type="ECO:0000313" key="2">
    <source>
        <dbReference type="EMBL" id="CAE0697496.1"/>
    </source>
</evidence>
<dbReference type="InterPro" id="IPR013783">
    <property type="entry name" value="Ig-like_fold"/>
</dbReference>
<feature type="region of interest" description="Disordered" evidence="1">
    <location>
        <begin position="448"/>
        <end position="487"/>
    </location>
</feature>
<keyword evidence="4" id="KW-1185">Reference proteome</keyword>
<proteinExistence type="predicted"/>
<gene>
    <name evidence="2" type="ORF">PCAL00307_LOCUS12932</name>
    <name evidence="3" type="ORF">PECAL_6P12220</name>
</gene>
<reference evidence="3" key="2">
    <citation type="submission" date="2021-11" db="EMBL/GenBank/DDBJ databases">
        <authorList>
            <consortium name="Genoscope - CEA"/>
            <person name="William W."/>
        </authorList>
    </citation>
    <scope>NUCLEOTIDE SEQUENCE</scope>
</reference>
<dbReference type="SUPFAM" id="SSF49265">
    <property type="entry name" value="Fibronectin type III"/>
    <property type="match status" value="1"/>
</dbReference>
<dbReference type="InterPro" id="IPR036116">
    <property type="entry name" value="FN3_sf"/>
</dbReference>
<accession>A0A7S4E8W2</accession>
<dbReference type="InterPro" id="IPR003961">
    <property type="entry name" value="FN3_dom"/>
</dbReference>
<evidence type="ECO:0000256" key="1">
    <source>
        <dbReference type="SAM" id="MobiDB-lite"/>
    </source>
</evidence>
<dbReference type="Gene3D" id="2.60.40.10">
    <property type="entry name" value="Immunoglobulins"/>
    <property type="match status" value="1"/>
</dbReference>
<dbReference type="EMBL" id="HBIW01015015">
    <property type="protein sequence ID" value="CAE0697496.1"/>
    <property type="molecule type" value="Transcribed_RNA"/>
</dbReference>
<dbReference type="AlphaFoldDB" id="A0A7S4E8W2"/>
<dbReference type="OrthoDB" id="10253954at2759"/>
<evidence type="ECO:0000313" key="3">
    <source>
        <dbReference type="EMBL" id="CAH0379593.1"/>
    </source>
</evidence>
<sequence>MASYGLEGPGLIPGPARARASRPTMAGLPPPMAALTTAEEDALRRALGELHPCPPATILRAAEKTLGRPEGSLDARQMLVTAFCNAEMSRIDDLKRAVAPPSLAFGDKGLVVTFTPPSDVSHAALYLHVDGDKLFYDADKKKLLAPGELGNALAARPRRPNKVVVSGGLKVGKPITATVCYRGPAAFAFGPEGAHSNSVVAALPLLPGAPLVQPYTAGGVKVHFVAPPRCFKVAIRVVDTASGDVYRVEWNADKDLYDCLLGLTGPGTSRVPIRTIEVDDHTRQSTAKIRLRAHNIEYAISLAAFNGVAWSEFGPASTINLADHVPLVPCAPLIDTIGEDNAMVRFSPPPSKLSAHGSQVVLAFRVRGAPADATRYFDSNTLELVGGDYARDAVGLLNAKKHGRAIRVRGLAAATEYEATVIGANTFGWSAHSPATTFKTLPGEVEVTGVQTQDERDAEAKKRAVDVDADDSDEPEAKRPARKKRRQ</sequence>
<protein>
    <recommendedName>
        <fullName evidence="5">Fibronectin type-III domain-containing protein</fullName>
    </recommendedName>
</protein>
<reference evidence="2" key="1">
    <citation type="submission" date="2021-01" db="EMBL/GenBank/DDBJ databases">
        <authorList>
            <person name="Corre E."/>
            <person name="Pelletier E."/>
            <person name="Niang G."/>
            <person name="Scheremetjew M."/>
            <person name="Finn R."/>
            <person name="Kale V."/>
            <person name="Holt S."/>
            <person name="Cochrane G."/>
            <person name="Meng A."/>
            <person name="Brown T."/>
            <person name="Cohen L."/>
        </authorList>
    </citation>
    <scope>NUCLEOTIDE SEQUENCE</scope>
    <source>
        <strain evidence="2">CCMP1756</strain>
    </source>
</reference>
<feature type="compositionally biased region" description="Basic and acidic residues" evidence="1">
    <location>
        <begin position="453"/>
        <end position="466"/>
    </location>
</feature>
<name>A0A7S4E8W2_9STRA</name>
<evidence type="ECO:0008006" key="5">
    <source>
        <dbReference type="Google" id="ProtNLM"/>
    </source>
</evidence>
<evidence type="ECO:0000313" key="4">
    <source>
        <dbReference type="Proteomes" id="UP000789595"/>
    </source>
</evidence>